<keyword evidence="5" id="KW-1185">Reference proteome</keyword>
<gene>
    <name evidence="4" type="primary">ftpA</name>
    <name evidence="4" type="ORF">MFFC18_45900</name>
</gene>
<dbReference type="GO" id="GO:0008199">
    <property type="term" value="F:ferric iron binding"/>
    <property type="evidence" value="ECO:0007669"/>
    <property type="project" value="InterPro"/>
</dbReference>
<organism evidence="4 5">
    <name type="scientific">Mariniblastus fucicola</name>
    <dbReference type="NCBI Taxonomy" id="980251"/>
    <lineage>
        <taxon>Bacteria</taxon>
        <taxon>Pseudomonadati</taxon>
        <taxon>Planctomycetota</taxon>
        <taxon>Planctomycetia</taxon>
        <taxon>Pirellulales</taxon>
        <taxon>Pirellulaceae</taxon>
        <taxon>Mariniblastus</taxon>
    </lineage>
</organism>
<dbReference type="STRING" id="980251.GCA_001642875_00979"/>
<evidence type="ECO:0000256" key="2">
    <source>
        <dbReference type="RuleBase" id="RU003875"/>
    </source>
</evidence>
<dbReference type="PANTHER" id="PTHR42932">
    <property type="entry name" value="GENERAL STRESS PROTEIN 20U"/>
    <property type="match status" value="1"/>
</dbReference>
<sequence length="160" mass="17532">MTTKFKRNVLGDDSSTDEVKAILQSSLETLIDLALSLKQAHWNVVGPNFRSVHLQLDEIIITVREATDEIAERIVTIGHSPDGRAATVAAGSELPLFEDGFLKVDETISAVADRMKCTVDLLRTGISKVGELDPVSEDLLIGISAPLEKHLWMVQAQEVR</sequence>
<dbReference type="InterPro" id="IPR008331">
    <property type="entry name" value="Ferritin_DPS_dom"/>
</dbReference>
<dbReference type="PROSITE" id="PS00818">
    <property type="entry name" value="DPS_1"/>
    <property type="match status" value="1"/>
</dbReference>
<dbReference type="OrthoDB" id="9797023at2"/>
<dbReference type="InterPro" id="IPR009078">
    <property type="entry name" value="Ferritin-like_SF"/>
</dbReference>
<dbReference type="SUPFAM" id="SSF47240">
    <property type="entry name" value="Ferritin-like"/>
    <property type="match status" value="1"/>
</dbReference>
<dbReference type="InterPro" id="IPR023188">
    <property type="entry name" value="DPS_DNA-bd_CS"/>
</dbReference>
<dbReference type="KEGG" id="mff:MFFC18_45900"/>
<evidence type="ECO:0000313" key="5">
    <source>
        <dbReference type="Proteomes" id="UP000322214"/>
    </source>
</evidence>
<dbReference type="PANTHER" id="PTHR42932:SF2">
    <property type="entry name" value="DNA PROTECTION DURING STARVATION PROTEIN 1"/>
    <property type="match status" value="1"/>
</dbReference>
<protein>
    <submittedName>
        <fullName evidence="4">Fine tangled pili major subunit</fullName>
    </submittedName>
</protein>
<dbReference type="PRINTS" id="PR01346">
    <property type="entry name" value="HELNAPAPROT"/>
</dbReference>
<comment type="similarity">
    <text evidence="1 2">Belongs to the Dps family.</text>
</comment>
<dbReference type="InterPro" id="IPR002177">
    <property type="entry name" value="DPS_DNA-bd"/>
</dbReference>
<dbReference type="PIRSF" id="PIRSF005900">
    <property type="entry name" value="Dps"/>
    <property type="match status" value="1"/>
</dbReference>
<dbReference type="Proteomes" id="UP000322214">
    <property type="component" value="Chromosome"/>
</dbReference>
<dbReference type="InterPro" id="IPR012347">
    <property type="entry name" value="Ferritin-like"/>
</dbReference>
<dbReference type="GO" id="GO:0016722">
    <property type="term" value="F:oxidoreductase activity, acting on metal ions"/>
    <property type="evidence" value="ECO:0007669"/>
    <property type="project" value="InterPro"/>
</dbReference>
<reference evidence="4 5" key="1">
    <citation type="submission" date="2019-08" db="EMBL/GenBank/DDBJ databases">
        <title>Deep-cultivation of Planctomycetes and their phenomic and genomic characterization uncovers novel biology.</title>
        <authorList>
            <person name="Wiegand S."/>
            <person name="Jogler M."/>
            <person name="Boedeker C."/>
            <person name="Pinto D."/>
            <person name="Vollmers J."/>
            <person name="Rivas-Marin E."/>
            <person name="Kohn T."/>
            <person name="Peeters S.H."/>
            <person name="Heuer A."/>
            <person name="Rast P."/>
            <person name="Oberbeckmann S."/>
            <person name="Bunk B."/>
            <person name="Jeske O."/>
            <person name="Meyerdierks A."/>
            <person name="Storesund J.E."/>
            <person name="Kallscheuer N."/>
            <person name="Luecker S."/>
            <person name="Lage O.M."/>
            <person name="Pohl T."/>
            <person name="Merkel B.J."/>
            <person name="Hornburger P."/>
            <person name="Mueller R.-W."/>
            <person name="Bruemmer F."/>
            <person name="Labrenz M."/>
            <person name="Spormann A.M."/>
            <person name="Op den Camp H."/>
            <person name="Overmann J."/>
            <person name="Amann R."/>
            <person name="Jetten M.S.M."/>
            <person name="Mascher T."/>
            <person name="Medema M.H."/>
            <person name="Devos D.P."/>
            <person name="Kaster A.-K."/>
            <person name="Ovreas L."/>
            <person name="Rohde M."/>
            <person name="Galperin M.Y."/>
            <person name="Jogler C."/>
        </authorList>
    </citation>
    <scope>NUCLEOTIDE SEQUENCE [LARGE SCALE GENOMIC DNA]</scope>
    <source>
        <strain evidence="4 5">FC18</strain>
    </source>
</reference>
<proteinExistence type="inferred from homology"/>
<accession>A0A5B9PGD6</accession>
<dbReference type="CDD" id="cd01043">
    <property type="entry name" value="DPS"/>
    <property type="match status" value="1"/>
</dbReference>
<dbReference type="EMBL" id="CP042912">
    <property type="protein sequence ID" value="QEG24669.1"/>
    <property type="molecule type" value="Genomic_DNA"/>
</dbReference>
<evidence type="ECO:0000259" key="3">
    <source>
        <dbReference type="Pfam" id="PF00210"/>
    </source>
</evidence>
<dbReference type="AlphaFoldDB" id="A0A5B9PGD6"/>
<dbReference type="RefSeq" id="WP_075083769.1">
    <property type="nucleotide sequence ID" value="NZ_CP042912.1"/>
</dbReference>
<feature type="domain" description="Ferritin/DPS" evidence="3">
    <location>
        <begin position="21"/>
        <end position="157"/>
    </location>
</feature>
<dbReference type="Gene3D" id="1.20.1260.10">
    <property type="match status" value="1"/>
</dbReference>
<evidence type="ECO:0000313" key="4">
    <source>
        <dbReference type="EMBL" id="QEG24669.1"/>
    </source>
</evidence>
<evidence type="ECO:0000256" key="1">
    <source>
        <dbReference type="ARBA" id="ARBA00009497"/>
    </source>
</evidence>
<dbReference type="Pfam" id="PF00210">
    <property type="entry name" value="Ferritin"/>
    <property type="match status" value="1"/>
</dbReference>
<name>A0A5B9PGD6_9BACT</name>